<comment type="caution">
    <text evidence="1">The sequence shown here is derived from an EMBL/GenBank/DDBJ whole genome shotgun (WGS) entry which is preliminary data.</text>
</comment>
<keyword evidence="2" id="KW-1185">Reference proteome</keyword>
<dbReference type="AlphaFoldDB" id="A0AAW1UDV0"/>
<protein>
    <submittedName>
        <fullName evidence="1">Uncharacterized protein</fullName>
    </submittedName>
</protein>
<evidence type="ECO:0000313" key="2">
    <source>
        <dbReference type="Proteomes" id="UP001431783"/>
    </source>
</evidence>
<accession>A0AAW1UDV0</accession>
<sequence length="257" mass="30653">MMEFFALKKLTINMEKTKFMKFASYRDGLPNFNRLEIELNNTIFIVSSADVIKYLGITIDSHLRWDEHSDNIIKKIRSLFVKFKQLRNVCEESELFKIYYGLVQPHLSYGVLAWGSLADCHYRHIEIVQKFILKIIYRKNSTFPTDDLFNMAEIFTVRQLYARALLIYQYERRKQQPVNERVIVGNLRDGTSLRVPFMKKTIGQKSFSYLSPILYNEISSIVRNCSSIKSFKRYIKKWIWQYGRNSINNFLKRNKFC</sequence>
<organism evidence="1 2">
    <name type="scientific">Henosepilachna vigintioctopunctata</name>
    <dbReference type="NCBI Taxonomy" id="420089"/>
    <lineage>
        <taxon>Eukaryota</taxon>
        <taxon>Metazoa</taxon>
        <taxon>Ecdysozoa</taxon>
        <taxon>Arthropoda</taxon>
        <taxon>Hexapoda</taxon>
        <taxon>Insecta</taxon>
        <taxon>Pterygota</taxon>
        <taxon>Neoptera</taxon>
        <taxon>Endopterygota</taxon>
        <taxon>Coleoptera</taxon>
        <taxon>Polyphaga</taxon>
        <taxon>Cucujiformia</taxon>
        <taxon>Coccinelloidea</taxon>
        <taxon>Coccinellidae</taxon>
        <taxon>Epilachninae</taxon>
        <taxon>Epilachnini</taxon>
        <taxon>Henosepilachna</taxon>
    </lineage>
</organism>
<dbReference type="Proteomes" id="UP001431783">
    <property type="component" value="Unassembled WGS sequence"/>
</dbReference>
<reference evidence="1 2" key="1">
    <citation type="submission" date="2023-03" db="EMBL/GenBank/DDBJ databases">
        <title>Genome insight into feeding habits of ladybird beetles.</title>
        <authorList>
            <person name="Li H.-S."/>
            <person name="Huang Y.-H."/>
            <person name="Pang H."/>
        </authorList>
    </citation>
    <scope>NUCLEOTIDE SEQUENCE [LARGE SCALE GENOMIC DNA]</scope>
    <source>
        <strain evidence="1">SYSU_2023b</strain>
        <tissue evidence="1">Whole body</tissue>
    </source>
</reference>
<name>A0AAW1UDV0_9CUCU</name>
<proteinExistence type="predicted"/>
<gene>
    <name evidence="1" type="ORF">WA026_004017</name>
</gene>
<dbReference type="EMBL" id="JARQZJ010000061">
    <property type="protein sequence ID" value="KAK9879165.1"/>
    <property type="molecule type" value="Genomic_DNA"/>
</dbReference>
<evidence type="ECO:0000313" key="1">
    <source>
        <dbReference type="EMBL" id="KAK9879165.1"/>
    </source>
</evidence>